<dbReference type="Gene3D" id="2.10.50.10">
    <property type="entry name" value="Tumor Necrosis Factor Receptor, subunit A, domain 2"/>
    <property type="match status" value="5"/>
</dbReference>
<reference evidence="6" key="1">
    <citation type="submission" date="2022-08" db="EMBL/GenBank/DDBJ databases">
        <title>Novel sulphate-reducing endosymbionts in the free-living metamonad Anaeramoeba.</title>
        <authorList>
            <person name="Jerlstrom-Hultqvist J."/>
            <person name="Cepicka I."/>
            <person name="Gallot-Lavallee L."/>
            <person name="Salas-Leiva D."/>
            <person name="Curtis B.A."/>
            <person name="Zahonova K."/>
            <person name="Pipaliya S."/>
            <person name="Dacks J."/>
            <person name="Roger A.J."/>
        </authorList>
    </citation>
    <scope>NUCLEOTIDE SEQUENCE</scope>
    <source>
        <strain evidence="6">Busselton2</strain>
    </source>
</reference>
<dbReference type="InterPro" id="IPR057708">
    <property type="entry name" value="DUF7948"/>
</dbReference>
<comment type="caution">
    <text evidence="6">The sequence shown here is derived from an EMBL/GenBank/DDBJ whole genome shotgun (WGS) entry which is preliminary data.</text>
</comment>
<dbReference type="InterPro" id="IPR052918">
    <property type="entry name" value="Motility_Chemotaxis_Reg"/>
</dbReference>
<dbReference type="SMART" id="SM01411">
    <property type="entry name" value="Ephrin_rec_like"/>
    <property type="match status" value="5"/>
</dbReference>
<feature type="transmembrane region" description="Helical" evidence="2">
    <location>
        <begin position="1208"/>
        <end position="1232"/>
    </location>
</feature>
<keyword evidence="3" id="KW-0732">Signal</keyword>
<keyword evidence="2" id="KW-1133">Transmembrane helix</keyword>
<dbReference type="SUPFAM" id="SSF57184">
    <property type="entry name" value="Growth factor receptor domain"/>
    <property type="match status" value="2"/>
</dbReference>
<feature type="domain" description="DUF7948" evidence="5">
    <location>
        <begin position="60"/>
        <end position="254"/>
    </location>
</feature>
<evidence type="ECO:0000313" key="6">
    <source>
        <dbReference type="EMBL" id="KAJ3433974.1"/>
    </source>
</evidence>
<feature type="transmembrane region" description="Helical" evidence="2">
    <location>
        <begin position="1063"/>
        <end position="1080"/>
    </location>
</feature>
<feature type="compositionally biased region" description="Low complexity" evidence="1">
    <location>
        <begin position="1446"/>
        <end position="1469"/>
    </location>
</feature>
<sequence length="1492" mass="168469">MKVQLVNNTLLLLCLILINCALNKQNSHKIEFPVVLSVPHKVSFNNQNSVSDQKREIIVTTKRNNHYIFSSKAIIFDVNAHKIKMQLIESCGDTERFLEPYSKGNKEYQIGSPNKTVSTSQKADQKRLYFKSIIYRSILKGIDLQFETNKNQDDLKSSFFLQQAKLLNKIKIQYQSDSLKLEINSKGELEWSDVNNVIQMKESVPVLFQNNKQFSGHYYFDSNKNICIKIEKTTPQVGENGNGIEENKPLIVDPNYSTYLGSSEDDSGHVVWNDRQDSTYVGGNTEGSDFPVTIGSYSNTYLGLRDGYLLKTLDGKSLIWCSFIGSDLDDYVYGLRTDSDDNPVITGTTHNYQGDLRFPTTDGAYLTNCDLSFYGPFLTKFQEDGSDLIWSTYACFGETGEGIGLDIDDVDNNYVVGNFENNIGRCEPPGNSAKIDIFILKLSSDGKRGINQICMGGTEDDTPIWYGNRPITVNENAIYLTGSTSSSNYVPDIGTYQVVFSGEINCYITRLNQEDLSFVWSTYFGQTKNTRCTSVDANSQGEIWVTGYTDDPELPTTDGAYQMEFSGKPDYHDAFFIKFTEDGVNLLYSSYLGNYDEDNRGYGIRVDLNDQILVSGNGNPFNSYNFNYNYGRGSYVAFFDASGSKLLKKITIGARNLYGIDLFTDIFHFSVTGDSIANSDFYTTEDVFQPHYIGGDRDAILVNLNMNCDVGEYGTNEGCELCPAGTYNNEFSVENIKNCLNCQPGSYSEIGASQCSQCESGTYGPIESLTACFECPAGSWSDAKGADKSTVCTECVEGTYSNTTGSSSINNCLNCPQGTYSIVLGSSSKSNCLFCPQGTYNPKKGSRSVDDCIKCPNGTYNPDSGSVSIDNCIACPAGTYSIIEGITSESSCTLCPEGTFNSDNGGSTIGVCESCPVGHVSSGLGATICRMCQEGEQPGESKDFCIKCPAGSFSDEPGLENCKKCTTGTFNDENGQTTCTKCSQPGVCLGGNECSEGRDMEYICTRCVKGYFLINSKCEKCPKGYKFYLVIGLTAFFLFLLFLNRRKIARFAKSTRNPMKGIIFTFLQFFAALLSLTFDWPNLLSGQLRIISSVFTLQVGVFAAPECYYDFDFFKRWLMMFLIPIFFTFVLFLTLIFHYAKYRSDPDRLERRVPKFLRWYTMFLKWIYLPYLLVSFEPFQFSYQNAVDNYTLDADPSITLDSAKYRTWLPYFICSVIIYVLGIPIILLIILIKAKKANFNEYYENRYGWMFRYYKPNRYWFEIEELLFKLFVMVTTLFFNFHSKSQAWTVITLFLLIIFIHLLLRPYKLENKTSFLAPEDKASIGFFTLLLAMVSLSIRYLYPVVFLILYPIAFILIYHGLKDNWAWFKQSRKEMIREFDQEEMERKERELERKRAKKMQKINKKRIKSNSNINEKKPSNLSKLSIENPDQINLEYISNHGDGTGSQSEKSSVLQSQSDSYSQNPNSSSVDTELDDLALTPLTKRNRKGNNI</sequence>
<evidence type="ECO:0000256" key="3">
    <source>
        <dbReference type="SAM" id="SignalP"/>
    </source>
</evidence>
<feature type="compositionally biased region" description="Polar residues" evidence="1">
    <location>
        <begin position="1421"/>
        <end position="1431"/>
    </location>
</feature>
<feature type="compositionally biased region" description="Basic residues" evidence="1">
    <location>
        <begin position="1394"/>
        <end position="1408"/>
    </location>
</feature>
<dbReference type="InterPro" id="IPR011641">
    <property type="entry name" value="Tyr-kin_ephrin_A/B_rcpt-like"/>
</dbReference>
<feature type="transmembrane region" description="Helical" evidence="2">
    <location>
        <begin position="1025"/>
        <end position="1043"/>
    </location>
</feature>
<dbReference type="InterPro" id="IPR009030">
    <property type="entry name" value="Growth_fac_rcpt_cys_sf"/>
</dbReference>
<feature type="signal peptide" evidence="3">
    <location>
        <begin position="1"/>
        <end position="23"/>
    </location>
</feature>
<feature type="transmembrane region" description="Helical" evidence="2">
    <location>
        <begin position="1157"/>
        <end position="1174"/>
    </location>
</feature>
<dbReference type="PANTHER" id="PTHR35580">
    <property type="entry name" value="CELL SURFACE GLYCOPROTEIN (S-LAYER PROTEIN)-LIKE PROTEIN"/>
    <property type="match status" value="1"/>
</dbReference>
<evidence type="ECO:0000256" key="2">
    <source>
        <dbReference type="SAM" id="Phobius"/>
    </source>
</evidence>
<feature type="chain" id="PRO_5043428960" evidence="3">
    <location>
        <begin position="24"/>
        <end position="1492"/>
    </location>
</feature>
<feature type="region of interest" description="Disordered" evidence="1">
    <location>
        <begin position="1390"/>
        <end position="1492"/>
    </location>
</feature>
<name>A0AAV7Z2Z4_9EUKA</name>
<dbReference type="Pfam" id="PF25778">
    <property type="entry name" value="DUF7948"/>
    <property type="match status" value="1"/>
</dbReference>
<dbReference type="Pfam" id="PF07699">
    <property type="entry name" value="Ephrin_rec_like"/>
    <property type="match status" value="2"/>
</dbReference>
<accession>A0AAV7Z2Z4</accession>
<evidence type="ECO:0000256" key="1">
    <source>
        <dbReference type="SAM" id="MobiDB-lite"/>
    </source>
</evidence>
<keyword evidence="2" id="KW-0812">Transmembrane</keyword>
<gene>
    <name evidence="6" type="ORF">M0812_20031</name>
</gene>
<dbReference type="PANTHER" id="PTHR35580:SF1">
    <property type="entry name" value="PHYTASE-LIKE DOMAIN-CONTAINING PROTEIN"/>
    <property type="match status" value="1"/>
</dbReference>
<organism evidence="6 7">
    <name type="scientific">Anaeramoeba flamelloides</name>
    <dbReference type="NCBI Taxonomy" id="1746091"/>
    <lineage>
        <taxon>Eukaryota</taxon>
        <taxon>Metamonada</taxon>
        <taxon>Anaeramoebidae</taxon>
        <taxon>Anaeramoeba</taxon>
    </lineage>
</organism>
<evidence type="ECO:0000259" key="5">
    <source>
        <dbReference type="Pfam" id="PF25778"/>
    </source>
</evidence>
<feature type="transmembrane region" description="Helical" evidence="2">
    <location>
        <begin position="1287"/>
        <end position="1304"/>
    </location>
</feature>
<evidence type="ECO:0000313" key="7">
    <source>
        <dbReference type="Proteomes" id="UP001146793"/>
    </source>
</evidence>
<feature type="domain" description="Tyrosine-protein kinase ephrin type A/B receptor-like" evidence="4">
    <location>
        <begin position="851"/>
        <end position="892"/>
    </location>
</feature>
<dbReference type="EMBL" id="JANTQA010000045">
    <property type="protein sequence ID" value="KAJ3433974.1"/>
    <property type="molecule type" value="Genomic_DNA"/>
</dbReference>
<feature type="domain" description="Tyrosine-protein kinase ephrin type A/B receptor-like" evidence="4">
    <location>
        <begin position="789"/>
        <end position="832"/>
    </location>
</feature>
<dbReference type="Proteomes" id="UP001146793">
    <property type="component" value="Unassembled WGS sequence"/>
</dbReference>
<feature type="transmembrane region" description="Helical" evidence="2">
    <location>
        <begin position="1259"/>
        <end position="1281"/>
    </location>
</feature>
<feature type="transmembrane region" description="Helical" evidence="2">
    <location>
        <begin position="1117"/>
        <end position="1137"/>
    </location>
</feature>
<evidence type="ECO:0000259" key="4">
    <source>
        <dbReference type="Pfam" id="PF07699"/>
    </source>
</evidence>
<proteinExistence type="predicted"/>
<protein>
    <submittedName>
        <fullName evidence="6">Cell surface glycoprotein (S-layer protein)-like protein</fullName>
    </submittedName>
</protein>
<keyword evidence="2" id="KW-0472">Membrane</keyword>